<dbReference type="RefSeq" id="WP_111313103.1">
    <property type="nucleotide sequence ID" value="NZ_QEQD01000006.1"/>
</dbReference>
<sequence>MSLAEQLENLTAYYKENRTDFNDNFRLKMHRTLSWLKKANEEENLDFKFIALWIAFNAAYADELNKEEVERKVFHQFITRLCELDTERLLYGIIWDEFPGAVRTLLDTPYTFQPFWDAHNGLLAGKEWKTMFAAAKKKANFAFEEQETAEVLEVVFGHLYTLRNQLIHGGSTYDSSANRKQLEDACALLSLFVPAMVKIMLRNDNEPTWGKPYYPYVQQ</sequence>
<comment type="caution">
    <text evidence="1">The sequence shown here is derived from an EMBL/GenBank/DDBJ whole genome shotgun (WGS) entry which is preliminary data.</text>
</comment>
<accession>A0A369ZGC6</accession>
<organism evidence="1 2">
    <name type="scientific">Haemophilus parahaemolyticus</name>
    <dbReference type="NCBI Taxonomy" id="735"/>
    <lineage>
        <taxon>Bacteria</taxon>
        <taxon>Pseudomonadati</taxon>
        <taxon>Pseudomonadota</taxon>
        <taxon>Gammaproteobacteria</taxon>
        <taxon>Pasteurellales</taxon>
        <taxon>Pasteurellaceae</taxon>
        <taxon>Haemophilus</taxon>
    </lineage>
</organism>
<dbReference type="AlphaFoldDB" id="A0A369ZGC6"/>
<reference evidence="1 2" key="1">
    <citation type="submission" date="2018-05" db="EMBL/GenBank/DDBJ databases">
        <title>Draft Genome Sequences for a Diverse set of 7 Haemophilus Species.</title>
        <authorList>
            <person name="Nichols M."/>
            <person name="Topaz N."/>
            <person name="Wang X."/>
            <person name="Wang X."/>
            <person name="Boxrud D."/>
        </authorList>
    </citation>
    <scope>NUCLEOTIDE SEQUENCE [LARGE SCALE GENOMIC DNA]</scope>
    <source>
        <strain evidence="1 2">C2010039593</strain>
    </source>
</reference>
<dbReference type="EMBL" id="QEQD01000006">
    <property type="protein sequence ID" value="RDF03859.1"/>
    <property type="molecule type" value="Genomic_DNA"/>
</dbReference>
<dbReference type="Proteomes" id="UP000253999">
    <property type="component" value="Unassembled WGS sequence"/>
</dbReference>
<name>A0A369ZGC6_HAEPH</name>
<evidence type="ECO:0000313" key="2">
    <source>
        <dbReference type="Proteomes" id="UP000253999"/>
    </source>
</evidence>
<proteinExistence type="predicted"/>
<dbReference type="STRING" id="735.B0185_02255"/>
<protein>
    <submittedName>
        <fullName evidence="1">Uncharacterized protein</fullName>
    </submittedName>
</protein>
<evidence type="ECO:0000313" key="1">
    <source>
        <dbReference type="EMBL" id="RDF03859.1"/>
    </source>
</evidence>
<gene>
    <name evidence="1" type="ORF">DPV98_06375</name>
</gene>